<dbReference type="InterPro" id="IPR026596">
    <property type="entry name" value="IspD/F"/>
</dbReference>
<keyword evidence="7 13" id="KW-0808">Transferase</keyword>
<evidence type="ECO:0000256" key="3">
    <source>
        <dbReference type="ARBA" id="ARBA00001968"/>
    </source>
</evidence>
<feature type="site" description="Transition state stabilizer" evidence="13">
    <location>
        <position position="264"/>
    </location>
</feature>
<accession>A0ABV9GPP3</accession>
<dbReference type="Pfam" id="PF02542">
    <property type="entry name" value="YgbB"/>
    <property type="match status" value="1"/>
</dbReference>
<dbReference type="InterPro" id="IPR034683">
    <property type="entry name" value="IspD/TarI"/>
</dbReference>
<evidence type="ECO:0000256" key="2">
    <source>
        <dbReference type="ARBA" id="ARBA00001282"/>
    </source>
</evidence>
<feature type="binding site" evidence="13">
    <location>
        <begin position="362"/>
        <end position="365"/>
    </location>
    <ligand>
        <name>4-CDP-2-C-methyl-D-erythritol 2-phosphate</name>
        <dbReference type="ChEBI" id="CHEBI:57919"/>
    </ligand>
</feature>
<comment type="function">
    <text evidence="13">Bifunctional enzyme that catalyzes the formation of 4-diphosphocytidyl-2-C-methyl-D-erythritol from CTP and 2-C-methyl-D-erythritol 4-phosphate (MEP) (IspD), and catalyzes the conversion of 4-diphosphocytidyl-2-C-methyl-D-erythritol 2-phosphate (CDP-ME2P) to 2-C-methyl-D-erythritol 2,4-cyclodiphosphate (ME-CPP) with a corresponding release of cytidine 5-monophosphate (CMP) (IspF).</text>
</comment>
<comment type="catalytic activity">
    <reaction evidence="1 13">
        <text>4-CDP-2-C-methyl-D-erythritol 2-phosphate = 2-C-methyl-D-erythritol 2,4-cyclic diphosphate + CMP</text>
        <dbReference type="Rhea" id="RHEA:23864"/>
        <dbReference type="ChEBI" id="CHEBI:57919"/>
        <dbReference type="ChEBI" id="CHEBI:58483"/>
        <dbReference type="ChEBI" id="CHEBI:60377"/>
        <dbReference type="EC" id="4.6.1.12"/>
    </reaction>
</comment>
<dbReference type="Pfam" id="PF01128">
    <property type="entry name" value="IspD"/>
    <property type="match status" value="1"/>
</dbReference>
<evidence type="ECO:0000256" key="7">
    <source>
        <dbReference type="ARBA" id="ARBA00022679"/>
    </source>
</evidence>
<dbReference type="InterPro" id="IPR003526">
    <property type="entry name" value="MECDP_synthase"/>
</dbReference>
<dbReference type="CDD" id="cd02516">
    <property type="entry name" value="CDP-ME_synthetase"/>
    <property type="match status" value="1"/>
</dbReference>
<gene>
    <name evidence="13" type="primary">ispDF</name>
    <name evidence="15" type="ORF">ACFO4N_16070</name>
</gene>
<dbReference type="RefSeq" id="WP_376847333.1">
    <property type="nucleotide sequence ID" value="NZ_JBHSFW010000018.1"/>
</dbReference>
<feature type="binding site" evidence="13">
    <location>
        <position position="369"/>
    </location>
    <ligand>
        <name>4-CDP-2-C-methyl-D-erythritol 2-phosphate</name>
        <dbReference type="ChEBI" id="CHEBI:57919"/>
    </ligand>
</feature>
<feature type="binding site" evidence="13">
    <location>
        <begin position="238"/>
        <end position="240"/>
    </location>
    <ligand>
        <name>4-CDP-2-C-methyl-D-erythritol 2-phosphate</name>
        <dbReference type="ChEBI" id="CHEBI:57919"/>
    </ligand>
</feature>
<dbReference type="Gene3D" id="3.90.550.10">
    <property type="entry name" value="Spore Coat Polysaccharide Biosynthesis Protein SpsA, Chain A"/>
    <property type="match status" value="1"/>
</dbReference>
<keyword evidence="11 13" id="KW-0456">Lyase</keyword>
<feature type="site" description="Positions MEP for the nucleophilic attack" evidence="13">
    <location>
        <position position="152"/>
    </location>
</feature>
<dbReference type="PROSITE" id="PS01295">
    <property type="entry name" value="ISPD"/>
    <property type="match status" value="1"/>
</dbReference>
<feature type="site" description="Positions MEP for the nucleophilic attack" evidence="13">
    <location>
        <position position="208"/>
    </location>
</feature>
<evidence type="ECO:0000256" key="13">
    <source>
        <dbReference type="HAMAP-Rule" id="MF_01520"/>
    </source>
</evidence>
<feature type="binding site" evidence="13">
    <location>
        <position position="272"/>
    </location>
    <ligand>
        <name>a divalent metal cation</name>
        <dbReference type="ChEBI" id="CHEBI:60240"/>
    </ligand>
</feature>
<evidence type="ECO:0000256" key="8">
    <source>
        <dbReference type="ARBA" id="ARBA00022695"/>
    </source>
</evidence>
<comment type="pathway">
    <text evidence="4 13">Isoprenoid biosynthesis; isopentenyl diphosphate biosynthesis via DXP pathway; isopentenyl diphosphate from 1-deoxy-D-xylulose 5-phosphate: step 4/6.</text>
</comment>
<dbReference type="HAMAP" id="MF_01520">
    <property type="entry name" value="IspDF"/>
    <property type="match status" value="1"/>
</dbReference>
<feature type="binding site" evidence="13">
    <location>
        <position position="372"/>
    </location>
    <ligand>
        <name>4-CDP-2-C-methyl-D-erythritol 2-phosphate</name>
        <dbReference type="ChEBI" id="CHEBI:57919"/>
    </ligand>
</feature>
<feature type="site" description="Transition state stabilizer" evidence="13">
    <location>
        <position position="22"/>
    </location>
</feature>
<protein>
    <recommendedName>
        <fullName evidence="13">Bifunctional enzyme IspD/IspF</fullName>
    </recommendedName>
    <domain>
        <recommendedName>
            <fullName evidence="13">2-C-methyl-D-erythritol 4-phosphate cytidylyltransferase</fullName>
            <ecNumber evidence="13">2.7.7.60</ecNumber>
        </recommendedName>
        <alternativeName>
            <fullName evidence="13">4-diphosphocytidyl-2C-methyl-D-erythritol synthase</fullName>
        </alternativeName>
        <alternativeName>
            <fullName evidence="13">MEP cytidylyltransferase</fullName>
            <shortName evidence="13">MCT</shortName>
        </alternativeName>
    </domain>
    <domain>
        <recommendedName>
            <fullName evidence="13">2-C-methyl-D-erythritol 2,4-cyclodiphosphate synthase</fullName>
            <shortName evidence="13">MECDP-synthase</shortName>
            <shortName evidence="13">MECPP-synthase</shortName>
            <shortName evidence="13">MECPS</shortName>
            <ecNumber evidence="13">4.6.1.12</ecNumber>
        </recommendedName>
    </domain>
</protein>
<dbReference type="NCBIfam" id="TIGR00453">
    <property type="entry name" value="ispD"/>
    <property type="match status" value="1"/>
</dbReference>
<sequence length="388" mass="42129">MGYRVVIPAAGSGRRINAGQNKLLLKIGDDPIIIHTLRVFERDENCEGIVLVVKQEEMDDFKRLTATAGITKVKRLVKGGNERQDSVRRGLSTLEGDGLVLIHDGARPFVSESLLKRVVEAAENGSAAIPAMPVKETLKKVADHYIVATIDRRNLWAAQTPQAFRLSVILEAHNKAAEGHIAVTDDAALMEWFDHDVSIVPGEESNIKVTTPDDLELADYFMAKGMAKMGTRIGQGFDVHRFTEGRPLIIGGVTIPYDRGLEGHSDADVLLHAISDALLGAIGAGDIGRHFPDTDPRYKGADSKQLLKEVWSMVKAHGYSLGNIDAVIIAQKPKMAPYIAPMQSVVAELLEVDKESVNIKATTTETLGFTGREEGIAAQAVCLIEKLA</sequence>
<evidence type="ECO:0000256" key="10">
    <source>
        <dbReference type="ARBA" id="ARBA00023229"/>
    </source>
</evidence>
<feature type="binding site" evidence="13">
    <location>
        <begin position="286"/>
        <end position="288"/>
    </location>
    <ligand>
        <name>4-CDP-2-C-methyl-D-erythritol 2-phosphate</name>
        <dbReference type="ChEBI" id="CHEBI:57919"/>
    </ligand>
</feature>
<dbReference type="NCBIfam" id="NF006899">
    <property type="entry name" value="PRK09382.1"/>
    <property type="match status" value="1"/>
</dbReference>
<dbReference type="Gene3D" id="3.30.1330.50">
    <property type="entry name" value="2-C-methyl-D-erythritol 2,4-cyclodiphosphate synthase"/>
    <property type="match status" value="1"/>
</dbReference>
<evidence type="ECO:0000256" key="6">
    <source>
        <dbReference type="ARBA" id="ARBA00009789"/>
    </source>
</evidence>
<comment type="similarity">
    <text evidence="13">In the C-terminal section; belongs to the IspF family.</text>
</comment>
<dbReference type="PROSITE" id="PS01350">
    <property type="entry name" value="ISPF"/>
    <property type="match status" value="1"/>
</dbReference>
<dbReference type="PANTHER" id="PTHR43181:SF1">
    <property type="entry name" value="2-C-METHYL-D-ERYTHRITOL 2,4-CYCLODIPHOSPHATE SYNTHASE, CHLOROPLASTIC"/>
    <property type="match status" value="1"/>
</dbReference>
<feature type="region of interest" description="2-C-methyl-D-erythritol 2,4-cyclodiphosphate synthase" evidence="13">
    <location>
        <begin position="232"/>
        <end position="388"/>
    </location>
</feature>
<dbReference type="InterPro" id="IPR018294">
    <property type="entry name" value="ISPD_synthase_CS"/>
</dbReference>
<feature type="binding site" evidence="13">
    <location>
        <begin position="330"/>
        <end position="336"/>
    </location>
    <ligand>
        <name>4-CDP-2-C-methyl-D-erythritol 2-phosphate</name>
        <dbReference type="ChEBI" id="CHEBI:57919"/>
    </ligand>
</feature>
<comment type="similarity">
    <text evidence="6">Belongs to the IspD/TarI cytidylyltransferase family. IspD subfamily.</text>
</comment>
<dbReference type="PANTHER" id="PTHR43181">
    <property type="entry name" value="2-C-METHYL-D-ERYTHRITOL 2,4-CYCLODIPHOSPHATE SYNTHASE, CHLOROPLASTIC"/>
    <property type="match status" value="1"/>
</dbReference>
<evidence type="ECO:0000256" key="1">
    <source>
        <dbReference type="ARBA" id="ARBA00000200"/>
    </source>
</evidence>
<dbReference type="EC" id="2.7.7.60" evidence="13"/>
<dbReference type="CDD" id="cd00554">
    <property type="entry name" value="MECDP_synthase"/>
    <property type="match status" value="1"/>
</dbReference>
<comment type="catalytic activity">
    <reaction evidence="2 13">
        <text>2-C-methyl-D-erythritol 4-phosphate + CTP + H(+) = 4-CDP-2-C-methyl-D-erythritol + diphosphate</text>
        <dbReference type="Rhea" id="RHEA:13429"/>
        <dbReference type="ChEBI" id="CHEBI:15378"/>
        <dbReference type="ChEBI" id="CHEBI:33019"/>
        <dbReference type="ChEBI" id="CHEBI:37563"/>
        <dbReference type="ChEBI" id="CHEBI:57823"/>
        <dbReference type="ChEBI" id="CHEBI:58262"/>
        <dbReference type="EC" id="2.7.7.60"/>
    </reaction>
</comment>
<comment type="similarity">
    <text evidence="13">In the N-terminal section; belongs to the IspD/TarI cytidylyltransferase family. IspD subfamily.</text>
</comment>
<evidence type="ECO:0000256" key="5">
    <source>
        <dbReference type="ARBA" id="ARBA00004787"/>
    </source>
</evidence>
<feature type="binding site" evidence="13">
    <location>
        <begin position="264"/>
        <end position="265"/>
    </location>
    <ligand>
        <name>4-CDP-2-C-methyl-D-erythritol 2-phosphate</name>
        <dbReference type="ChEBI" id="CHEBI:57919"/>
    </ligand>
</feature>
<name>A0ABV9GPP3_9BACL</name>
<evidence type="ECO:0000313" key="16">
    <source>
        <dbReference type="Proteomes" id="UP001596022"/>
    </source>
</evidence>
<evidence type="ECO:0000256" key="11">
    <source>
        <dbReference type="ARBA" id="ARBA00023239"/>
    </source>
</evidence>
<evidence type="ECO:0000256" key="9">
    <source>
        <dbReference type="ARBA" id="ARBA00022723"/>
    </source>
</evidence>
<evidence type="ECO:0000256" key="12">
    <source>
        <dbReference type="ARBA" id="ARBA00023268"/>
    </source>
</evidence>
<dbReference type="InterPro" id="IPR001228">
    <property type="entry name" value="IspD"/>
</dbReference>
<reference evidence="16" key="1">
    <citation type="journal article" date="2019" name="Int. J. Syst. Evol. Microbiol.">
        <title>The Global Catalogue of Microorganisms (GCM) 10K type strain sequencing project: providing services to taxonomists for standard genome sequencing and annotation.</title>
        <authorList>
            <consortium name="The Broad Institute Genomics Platform"/>
            <consortium name="The Broad Institute Genome Sequencing Center for Infectious Disease"/>
            <person name="Wu L."/>
            <person name="Ma J."/>
        </authorList>
    </citation>
    <scope>NUCLEOTIDE SEQUENCE [LARGE SCALE GENOMIC DNA]</scope>
    <source>
        <strain evidence="16">CGMCC 1.16306</strain>
    </source>
</reference>
<feature type="domain" description="2-C-methyl-D-erythritol 2,4-cyclodiphosphate synthase" evidence="14">
    <location>
        <begin position="232"/>
        <end position="384"/>
    </location>
</feature>
<dbReference type="HAMAP" id="MF_00108">
    <property type="entry name" value="IspD"/>
    <property type="match status" value="1"/>
</dbReference>
<evidence type="ECO:0000256" key="4">
    <source>
        <dbReference type="ARBA" id="ARBA00004709"/>
    </source>
</evidence>
<dbReference type="SUPFAM" id="SSF53448">
    <property type="entry name" value="Nucleotide-diphospho-sugar transferases"/>
    <property type="match status" value="1"/>
</dbReference>
<comment type="cofactor">
    <cofactor evidence="3 13">
        <name>a divalent metal cation</name>
        <dbReference type="ChEBI" id="CHEBI:60240"/>
    </cofactor>
</comment>
<feature type="binding site" evidence="13">
    <location>
        <begin position="291"/>
        <end position="295"/>
    </location>
    <ligand>
        <name>4-CDP-2-C-methyl-D-erythritol 2-phosphate</name>
        <dbReference type="ChEBI" id="CHEBI:57919"/>
    </ligand>
</feature>
<dbReference type="Proteomes" id="UP001596022">
    <property type="component" value="Unassembled WGS sequence"/>
</dbReference>
<keyword evidence="10 13" id="KW-0414">Isoprene biosynthesis</keyword>
<keyword evidence="8 13" id="KW-0548">Nucleotidyltransferase</keyword>
<organism evidence="15 16">
    <name type="scientific">Camelliibacillus cellulosilyticus</name>
    <dbReference type="NCBI Taxonomy" id="2174486"/>
    <lineage>
        <taxon>Bacteria</taxon>
        <taxon>Bacillati</taxon>
        <taxon>Bacillota</taxon>
        <taxon>Bacilli</taxon>
        <taxon>Bacillales</taxon>
        <taxon>Sporolactobacillaceae</taxon>
        <taxon>Camelliibacillus</taxon>
    </lineage>
</organism>
<dbReference type="NCBIfam" id="TIGR00151">
    <property type="entry name" value="ispF"/>
    <property type="match status" value="1"/>
</dbReference>
<feature type="region of interest" description="2-C-methyl-D-erythritol 4-phosphate cytidylyltransferase" evidence="13">
    <location>
        <begin position="1"/>
        <end position="231"/>
    </location>
</feature>
<evidence type="ECO:0000259" key="14">
    <source>
        <dbReference type="Pfam" id="PF02542"/>
    </source>
</evidence>
<feature type="site" description="Transition state stabilizer" evidence="13">
    <location>
        <position position="15"/>
    </location>
</feature>
<dbReference type="InterPro" id="IPR020555">
    <property type="entry name" value="MECDP_synthase_CS"/>
</dbReference>
<comment type="pathway">
    <text evidence="5 13">Isoprenoid biosynthesis; isopentenyl diphosphate biosynthesis via DXP pathway; isopentenyl diphosphate from 1-deoxy-D-xylulose 5-phosphate: step 2/6.</text>
</comment>
<feature type="binding site" evidence="13">
    <location>
        <position position="240"/>
    </location>
    <ligand>
        <name>a divalent metal cation</name>
        <dbReference type="ChEBI" id="CHEBI:60240"/>
    </ligand>
</feature>
<feature type="site" description="Transition state stabilizer" evidence="13">
    <location>
        <position position="363"/>
    </location>
</feature>
<dbReference type="EMBL" id="JBHSFW010000018">
    <property type="protein sequence ID" value="MFC4620219.1"/>
    <property type="molecule type" value="Genomic_DNA"/>
</dbReference>
<feature type="binding site" evidence="13">
    <location>
        <position position="238"/>
    </location>
    <ligand>
        <name>a divalent metal cation</name>
        <dbReference type="ChEBI" id="CHEBI:60240"/>
    </ligand>
</feature>
<keyword evidence="12 13" id="KW-0511">Multifunctional enzyme</keyword>
<dbReference type="InterPro" id="IPR036571">
    <property type="entry name" value="MECDP_synthase_sf"/>
</dbReference>
<keyword evidence="16" id="KW-1185">Reference proteome</keyword>
<evidence type="ECO:0000313" key="15">
    <source>
        <dbReference type="EMBL" id="MFC4620219.1"/>
    </source>
</evidence>
<dbReference type="SUPFAM" id="SSF69765">
    <property type="entry name" value="IpsF-like"/>
    <property type="match status" value="1"/>
</dbReference>
<keyword evidence="9 13" id="KW-0479">Metal-binding</keyword>
<comment type="caution">
    <text evidence="15">The sequence shown here is derived from an EMBL/GenBank/DDBJ whole genome shotgun (WGS) entry which is preliminary data.</text>
</comment>
<dbReference type="GO" id="GO:0050518">
    <property type="term" value="F:2-C-methyl-D-erythritol 4-phosphate cytidylyltransferase activity"/>
    <property type="evidence" value="ECO:0007669"/>
    <property type="project" value="UniProtKB-EC"/>
</dbReference>
<dbReference type="InterPro" id="IPR029044">
    <property type="entry name" value="Nucleotide-diphossugar_trans"/>
</dbReference>
<dbReference type="HAMAP" id="MF_00107">
    <property type="entry name" value="IspF"/>
    <property type="match status" value="1"/>
</dbReference>
<dbReference type="GO" id="GO:0008685">
    <property type="term" value="F:2-C-methyl-D-erythritol 2,4-cyclodiphosphate synthase activity"/>
    <property type="evidence" value="ECO:0007669"/>
    <property type="project" value="UniProtKB-EC"/>
</dbReference>
<dbReference type="EC" id="4.6.1.12" evidence="13"/>
<proteinExistence type="inferred from homology"/>